<dbReference type="GO" id="GO:0005524">
    <property type="term" value="F:ATP binding"/>
    <property type="evidence" value="ECO:0007669"/>
    <property type="project" value="UniProtKB-KW"/>
</dbReference>
<gene>
    <name evidence="5" type="ORF">BLM47_03165</name>
</gene>
<dbReference type="PROSITE" id="PS50893">
    <property type="entry name" value="ABC_TRANSPORTER_2"/>
    <property type="match status" value="1"/>
</dbReference>
<evidence type="ECO:0000256" key="1">
    <source>
        <dbReference type="ARBA" id="ARBA00022448"/>
    </source>
</evidence>
<comment type="caution">
    <text evidence="5">The sequence shown here is derived from an EMBL/GenBank/DDBJ whole genome shotgun (WGS) entry which is preliminary data.</text>
</comment>
<dbReference type="Pfam" id="PF00005">
    <property type="entry name" value="ABC_tran"/>
    <property type="match status" value="1"/>
</dbReference>
<protein>
    <recommendedName>
        <fullName evidence="4">ABC transporter domain-containing protein</fullName>
    </recommendedName>
</protein>
<organism evidence="5 6">
    <name type="scientific">Candidatus Reconcilbacillus cellulovorans</name>
    <dbReference type="NCBI Taxonomy" id="1906605"/>
    <lineage>
        <taxon>Bacteria</taxon>
        <taxon>Bacillati</taxon>
        <taxon>Bacillota</taxon>
        <taxon>Bacilli</taxon>
        <taxon>Bacillales</taxon>
        <taxon>Paenibacillaceae</taxon>
        <taxon>Candidatus Reconcilbacillus</taxon>
    </lineage>
</organism>
<keyword evidence="2" id="KW-0547">Nucleotide-binding</keyword>
<sequence length="231" mass="26076">MLEVRHLCFAYESGRMILNGASFVAHPGDLIWLQGTNGSGKTTLLRILARLLEAEGELALHVGGRAIRERSKWLEYVAFSPAEPYLFEYLTGAENVEFLRSLFAIPAESFAKRFRVWTKRFGLEEALNRPVQEYSLGMRHQLYWAVLAARDAAVYLLDEPFSALDDRSREHCKAWMQEASQNGKIVVLVTHVAEFGMTATRTLRLVEGKIEELRANGKDESPWGSSNEPSA</sequence>
<dbReference type="InterPro" id="IPR051782">
    <property type="entry name" value="ABC_Transporter_VariousFunc"/>
</dbReference>
<name>A0A2A6E314_9BACL</name>
<reference evidence="5 6" key="1">
    <citation type="submission" date="2016-12" db="EMBL/GenBank/DDBJ databases">
        <title>Candidatus Reconcilibacillus cellulovorans genome.</title>
        <authorList>
            <person name="Kolinko S."/>
            <person name="Wu Y.-W."/>
            <person name="Tachea F."/>
            <person name="Denzel E."/>
            <person name="Hiras J."/>
            <person name="Baecker N."/>
            <person name="Chan L.J."/>
            <person name="Eichorst S.A."/>
            <person name="Frey D."/>
            <person name="Adams P.D."/>
            <person name="Pray T."/>
            <person name="Tanjore D."/>
            <person name="Petzold C.J."/>
            <person name="Gladden J.M."/>
            <person name="Simmons B.A."/>
            <person name="Singer S.W."/>
        </authorList>
    </citation>
    <scope>NUCLEOTIDE SEQUENCE [LARGE SCALE GENOMIC DNA]</scope>
    <source>
        <strain evidence="5">JTherm</strain>
    </source>
</reference>
<evidence type="ECO:0000256" key="3">
    <source>
        <dbReference type="ARBA" id="ARBA00022840"/>
    </source>
</evidence>
<dbReference type="PANTHER" id="PTHR42939">
    <property type="entry name" value="ABC TRANSPORTER ATP-BINDING PROTEIN ALBC-RELATED"/>
    <property type="match status" value="1"/>
</dbReference>
<feature type="domain" description="ABC transporter" evidence="4">
    <location>
        <begin position="2"/>
        <end position="228"/>
    </location>
</feature>
<evidence type="ECO:0000313" key="6">
    <source>
        <dbReference type="Proteomes" id="UP000243688"/>
    </source>
</evidence>
<accession>A0A2A6E314</accession>
<dbReference type="Gene3D" id="3.40.50.300">
    <property type="entry name" value="P-loop containing nucleotide triphosphate hydrolases"/>
    <property type="match status" value="1"/>
</dbReference>
<evidence type="ECO:0000259" key="4">
    <source>
        <dbReference type="PROSITE" id="PS50893"/>
    </source>
</evidence>
<proteinExistence type="predicted"/>
<dbReference type="EMBL" id="MOXJ01000004">
    <property type="protein sequence ID" value="PDO11209.1"/>
    <property type="molecule type" value="Genomic_DNA"/>
</dbReference>
<dbReference type="PANTHER" id="PTHR42939:SF1">
    <property type="entry name" value="ABC TRANSPORTER ATP-BINDING PROTEIN ALBC-RELATED"/>
    <property type="match status" value="1"/>
</dbReference>
<dbReference type="SMART" id="SM00382">
    <property type="entry name" value="AAA"/>
    <property type="match status" value="1"/>
</dbReference>
<keyword evidence="3" id="KW-0067">ATP-binding</keyword>
<dbReference type="Proteomes" id="UP000243688">
    <property type="component" value="Unassembled WGS sequence"/>
</dbReference>
<dbReference type="AlphaFoldDB" id="A0A2A6E314"/>
<evidence type="ECO:0000256" key="2">
    <source>
        <dbReference type="ARBA" id="ARBA00022741"/>
    </source>
</evidence>
<dbReference type="GO" id="GO:0016887">
    <property type="term" value="F:ATP hydrolysis activity"/>
    <property type="evidence" value="ECO:0007669"/>
    <property type="project" value="InterPro"/>
</dbReference>
<dbReference type="SUPFAM" id="SSF52540">
    <property type="entry name" value="P-loop containing nucleoside triphosphate hydrolases"/>
    <property type="match status" value="1"/>
</dbReference>
<dbReference type="InterPro" id="IPR003593">
    <property type="entry name" value="AAA+_ATPase"/>
</dbReference>
<keyword evidence="1" id="KW-0813">Transport</keyword>
<dbReference type="InterPro" id="IPR003439">
    <property type="entry name" value="ABC_transporter-like_ATP-bd"/>
</dbReference>
<dbReference type="InterPro" id="IPR027417">
    <property type="entry name" value="P-loop_NTPase"/>
</dbReference>
<evidence type="ECO:0000313" key="5">
    <source>
        <dbReference type="EMBL" id="PDO11209.1"/>
    </source>
</evidence>